<evidence type="ECO:0000256" key="9">
    <source>
        <dbReference type="ARBA" id="ARBA00023284"/>
    </source>
</evidence>
<organism evidence="12 13">
    <name type="scientific">Candidatus Nomurabacteria bacterium RIFCSPLOWO2_02_FULL_40_10</name>
    <dbReference type="NCBI Taxonomy" id="1801786"/>
    <lineage>
        <taxon>Bacteria</taxon>
        <taxon>Candidatus Nomuraibacteriota</taxon>
    </lineage>
</organism>
<evidence type="ECO:0000256" key="5">
    <source>
        <dbReference type="ARBA" id="ARBA00022989"/>
    </source>
</evidence>
<evidence type="ECO:0000259" key="11">
    <source>
        <dbReference type="SMART" id="SM00756"/>
    </source>
</evidence>
<dbReference type="InterPro" id="IPR038354">
    <property type="entry name" value="VKOR_sf"/>
</dbReference>
<feature type="transmembrane region" description="Helical" evidence="10">
    <location>
        <begin position="44"/>
        <end position="65"/>
    </location>
</feature>
<feature type="transmembrane region" description="Helical" evidence="10">
    <location>
        <begin position="103"/>
        <end position="125"/>
    </location>
</feature>
<dbReference type="PANTHER" id="PTHR34573:SF1">
    <property type="entry name" value="VITAMIN K EPOXIDE REDUCTASE DOMAIN-CONTAINING PROTEIN"/>
    <property type="match status" value="1"/>
</dbReference>
<dbReference type="GO" id="GO:0016491">
    <property type="term" value="F:oxidoreductase activity"/>
    <property type="evidence" value="ECO:0007669"/>
    <property type="project" value="UniProtKB-KW"/>
</dbReference>
<keyword evidence="3 10" id="KW-0812">Transmembrane</keyword>
<dbReference type="SMART" id="SM00756">
    <property type="entry name" value="VKc"/>
    <property type="match status" value="1"/>
</dbReference>
<evidence type="ECO:0000256" key="6">
    <source>
        <dbReference type="ARBA" id="ARBA00023002"/>
    </source>
</evidence>
<dbReference type="Pfam" id="PF07884">
    <property type="entry name" value="VKOR"/>
    <property type="match status" value="1"/>
</dbReference>
<dbReference type="GO" id="GO:0048038">
    <property type="term" value="F:quinone binding"/>
    <property type="evidence" value="ECO:0007669"/>
    <property type="project" value="UniProtKB-KW"/>
</dbReference>
<evidence type="ECO:0000256" key="7">
    <source>
        <dbReference type="ARBA" id="ARBA00023136"/>
    </source>
</evidence>
<name>A0A1F6XZD8_9BACT</name>
<evidence type="ECO:0000256" key="10">
    <source>
        <dbReference type="SAM" id="Phobius"/>
    </source>
</evidence>
<dbReference type="EMBL" id="MFVK01000020">
    <property type="protein sequence ID" value="OGI99492.1"/>
    <property type="molecule type" value="Genomic_DNA"/>
</dbReference>
<comment type="caution">
    <text evidence="12">The sequence shown here is derived from an EMBL/GenBank/DDBJ whole genome shotgun (WGS) entry which is preliminary data.</text>
</comment>
<feature type="transmembrane region" description="Helical" evidence="10">
    <location>
        <begin position="77"/>
        <end position="97"/>
    </location>
</feature>
<dbReference type="InterPro" id="IPR012932">
    <property type="entry name" value="VKOR"/>
</dbReference>
<evidence type="ECO:0000313" key="13">
    <source>
        <dbReference type="Proteomes" id="UP000176479"/>
    </source>
</evidence>
<evidence type="ECO:0000256" key="8">
    <source>
        <dbReference type="ARBA" id="ARBA00023157"/>
    </source>
</evidence>
<comment type="similarity">
    <text evidence="2">Belongs to the VKOR family.</text>
</comment>
<comment type="subcellular location">
    <subcellularLocation>
        <location evidence="1">Membrane</location>
        <topology evidence="1">Multi-pass membrane protein</topology>
    </subcellularLocation>
</comment>
<accession>A0A1F6XZD8</accession>
<gene>
    <name evidence="12" type="ORF">A3H53_01890</name>
</gene>
<proteinExistence type="inferred from homology"/>
<dbReference type="InterPro" id="IPR044698">
    <property type="entry name" value="VKOR/LTO1"/>
</dbReference>
<keyword evidence="4" id="KW-0874">Quinone</keyword>
<keyword evidence="6" id="KW-0560">Oxidoreductase</keyword>
<dbReference type="PANTHER" id="PTHR34573">
    <property type="entry name" value="VKC DOMAIN-CONTAINING PROTEIN"/>
    <property type="match status" value="1"/>
</dbReference>
<keyword evidence="7 10" id="KW-0472">Membrane</keyword>
<sequence>MAVSLVGFADSVYLTVDHYFGIGVLCYLVHGCDVVLKSEYSQLFGVPLAIFGIIFYSCVFVIINLVDIYQKDKFVKLLYVIGIVGFIASIIFLYLQLFVIEALCFYCLVSLGSSTIIFILSILLYNRSTNIVP</sequence>
<keyword evidence="5 10" id="KW-1133">Transmembrane helix</keyword>
<feature type="domain" description="Vitamin K epoxide reductase" evidence="11">
    <location>
        <begin position="1"/>
        <end position="125"/>
    </location>
</feature>
<dbReference type="AlphaFoldDB" id="A0A1F6XZD8"/>
<evidence type="ECO:0000313" key="12">
    <source>
        <dbReference type="EMBL" id="OGI99492.1"/>
    </source>
</evidence>
<reference evidence="12 13" key="1">
    <citation type="journal article" date="2016" name="Nat. Commun.">
        <title>Thousands of microbial genomes shed light on interconnected biogeochemical processes in an aquifer system.</title>
        <authorList>
            <person name="Anantharaman K."/>
            <person name="Brown C.T."/>
            <person name="Hug L.A."/>
            <person name="Sharon I."/>
            <person name="Castelle C.J."/>
            <person name="Probst A.J."/>
            <person name="Thomas B.C."/>
            <person name="Singh A."/>
            <person name="Wilkins M.J."/>
            <person name="Karaoz U."/>
            <person name="Brodie E.L."/>
            <person name="Williams K.H."/>
            <person name="Hubbard S.S."/>
            <person name="Banfield J.F."/>
        </authorList>
    </citation>
    <scope>NUCLEOTIDE SEQUENCE [LARGE SCALE GENOMIC DNA]</scope>
</reference>
<keyword evidence="8" id="KW-1015">Disulfide bond</keyword>
<evidence type="ECO:0000256" key="4">
    <source>
        <dbReference type="ARBA" id="ARBA00022719"/>
    </source>
</evidence>
<dbReference type="GO" id="GO:0016020">
    <property type="term" value="C:membrane"/>
    <property type="evidence" value="ECO:0007669"/>
    <property type="project" value="UniProtKB-SubCell"/>
</dbReference>
<evidence type="ECO:0000256" key="3">
    <source>
        <dbReference type="ARBA" id="ARBA00022692"/>
    </source>
</evidence>
<protein>
    <recommendedName>
        <fullName evidence="11">Vitamin K epoxide reductase domain-containing protein</fullName>
    </recommendedName>
</protein>
<dbReference type="Proteomes" id="UP000176479">
    <property type="component" value="Unassembled WGS sequence"/>
</dbReference>
<evidence type="ECO:0000256" key="1">
    <source>
        <dbReference type="ARBA" id="ARBA00004141"/>
    </source>
</evidence>
<keyword evidence="9" id="KW-0676">Redox-active center</keyword>
<evidence type="ECO:0000256" key="2">
    <source>
        <dbReference type="ARBA" id="ARBA00006214"/>
    </source>
</evidence>
<dbReference type="Gene3D" id="1.20.1440.130">
    <property type="entry name" value="VKOR domain"/>
    <property type="match status" value="1"/>
</dbReference>
<dbReference type="CDD" id="cd12916">
    <property type="entry name" value="VKOR_1"/>
    <property type="match status" value="1"/>
</dbReference>